<organism evidence="3 4">
    <name type="scientific">Ramlibacter lithotrophicus</name>
    <dbReference type="NCBI Taxonomy" id="2606681"/>
    <lineage>
        <taxon>Bacteria</taxon>
        <taxon>Pseudomonadati</taxon>
        <taxon>Pseudomonadota</taxon>
        <taxon>Betaproteobacteria</taxon>
        <taxon>Burkholderiales</taxon>
        <taxon>Comamonadaceae</taxon>
        <taxon>Ramlibacter</taxon>
    </lineage>
</organism>
<keyword evidence="1" id="KW-0472">Membrane</keyword>
<feature type="transmembrane region" description="Helical" evidence="1">
    <location>
        <begin position="50"/>
        <end position="71"/>
    </location>
</feature>
<evidence type="ECO:0000313" key="3">
    <source>
        <dbReference type="EMBL" id="NKE65186.1"/>
    </source>
</evidence>
<accession>A0A7X6I5B9</accession>
<keyword evidence="3" id="KW-0418">Kinase</keyword>
<feature type="transmembrane region" description="Helical" evidence="1">
    <location>
        <begin position="25"/>
        <end position="44"/>
    </location>
</feature>
<dbReference type="AlphaFoldDB" id="A0A7X6I5B9"/>
<dbReference type="Gene3D" id="3.30.565.10">
    <property type="entry name" value="Histidine kinase-like ATPase, C-terminal domain"/>
    <property type="match status" value="1"/>
</dbReference>
<comment type="caution">
    <text evidence="3">The sequence shown here is derived from an EMBL/GenBank/DDBJ whole genome shotgun (WGS) entry which is preliminary data.</text>
</comment>
<keyword evidence="3" id="KW-0808">Transferase</keyword>
<feature type="transmembrane region" description="Helical" evidence="1">
    <location>
        <begin position="83"/>
        <end position="104"/>
    </location>
</feature>
<keyword evidence="1" id="KW-0812">Transmembrane</keyword>
<name>A0A7X6I5B9_9BURK</name>
<feature type="domain" description="Signal transduction histidine kinase internal region" evidence="2">
    <location>
        <begin position="164"/>
        <end position="243"/>
    </location>
</feature>
<dbReference type="SUPFAM" id="SSF55874">
    <property type="entry name" value="ATPase domain of HSP90 chaperone/DNA topoisomerase II/histidine kinase"/>
    <property type="match status" value="1"/>
</dbReference>
<dbReference type="RefSeq" id="WP_168106206.1">
    <property type="nucleotide sequence ID" value="NZ_VTOX01000001.1"/>
</dbReference>
<keyword evidence="4" id="KW-1185">Reference proteome</keyword>
<dbReference type="Pfam" id="PF06580">
    <property type="entry name" value="His_kinase"/>
    <property type="match status" value="1"/>
</dbReference>
<dbReference type="GO" id="GO:0016020">
    <property type="term" value="C:membrane"/>
    <property type="evidence" value="ECO:0007669"/>
    <property type="project" value="InterPro"/>
</dbReference>
<dbReference type="Proteomes" id="UP000521868">
    <property type="component" value="Unassembled WGS sequence"/>
</dbReference>
<dbReference type="EMBL" id="VTOX01000001">
    <property type="protein sequence ID" value="NKE65186.1"/>
    <property type="molecule type" value="Genomic_DNA"/>
</dbReference>
<protein>
    <submittedName>
        <fullName evidence="3">Sensor histidine kinase</fullName>
    </submittedName>
</protein>
<gene>
    <name evidence="3" type="ORF">RAMLITH_05085</name>
</gene>
<evidence type="ECO:0000259" key="2">
    <source>
        <dbReference type="Pfam" id="PF06580"/>
    </source>
</evidence>
<dbReference type="PANTHER" id="PTHR34220">
    <property type="entry name" value="SENSOR HISTIDINE KINASE YPDA"/>
    <property type="match status" value="1"/>
</dbReference>
<feature type="transmembrane region" description="Helical" evidence="1">
    <location>
        <begin position="116"/>
        <end position="138"/>
    </location>
</feature>
<proteinExistence type="predicted"/>
<keyword evidence="1" id="KW-1133">Transmembrane helix</keyword>
<dbReference type="GO" id="GO:0000155">
    <property type="term" value="F:phosphorelay sensor kinase activity"/>
    <property type="evidence" value="ECO:0007669"/>
    <property type="project" value="InterPro"/>
</dbReference>
<dbReference type="InterPro" id="IPR010559">
    <property type="entry name" value="Sig_transdc_His_kin_internal"/>
</dbReference>
<sequence length="358" mass="38653">MSTAPPSVTPPAEPRRKALPRGRQLLAVVLGAIVVAAVLKPVTFNRYDELFGETLFVGLMLLFAFSAAGAWRQRWLPRRAAQFAAVTLAAVVSPLIVQLVTFRGDFAAFAASRHHVIGYVLIAVVATLIGTMFAAVALRGERARAQALQFALERETLERQAADARLALLTAQIQPHFLLNTLANVQELVESGSPQAVPVFRSLIEYLRACMPRLQQPDATLADEERLVRAYLEVMHMRMPDRLAFSVDIPAELRALRFPPMALLTLVENAVRHGIDPACDGGRIEVGAGRTDAQTIRLWVADTGVGLSPHAPEGQGLANLKARLRVFFGEAARVELSEQAAGGVRADIRVPVGAGAAA</sequence>
<evidence type="ECO:0000256" key="1">
    <source>
        <dbReference type="SAM" id="Phobius"/>
    </source>
</evidence>
<reference evidence="3 4" key="1">
    <citation type="journal article" date="2020" name="Nature">
        <title>Bacterial chemolithoautotrophy via manganese oxidation.</title>
        <authorList>
            <person name="Yu H."/>
            <person name="Leadbetter J.R."/>
        </authorList>
    </citation>
    <scope>NUCLEOTIDE SEQUENCE [LARGE SCALE GENOMIC DNA]</scope>
    <source>
        <strain evidence="3 4">RBP-1</strain>
    </source>
</reference>
<dbReference type="InterPro" id="IPR036890">
    <property type="entry name" value="HATPase_C_sf"/>
</dbReference>
<evidence type="ECO:0000313" key="4">
    <source>
        <dbReference type="Proteomes" id="UP000521868"/>
    </source>
</evidence>
<dbReference type="PANTHER" id="PTHR34220:SF9">
    <property type="entry name" value="SIGNAL TRANSDUCTION HISTIDINE KINASE INTERNAL REGION DOMAIN-CONTAINING PROTEIN"/>
    <property type="match status" value="1"/>
</dbReference>
<dbReference type="InterPro" id="IPR050640">
    <property type="entry name" value="Bact_2-comp_sensor_kinase"/>
</dbReference>